<dbReference type="RefSeq" id="WP_341724567.1">
    <property type="nucleotide sequence ID" value="NZ_JBBWWT010000001.1"/>
</dbReference>
<comment type="caution">
    <text evidence="1">The sequence shown here is derived from an EMBL/GenBank/DDBJ whole genome shotgun (WGS) entry which is preliminary data.</text>
</comment>
<name>A0ABU9IXK5_9GAMM</name>
<gene>
    <name evidence="1" type="ORF">AAD027_03260</name>
</gene>
<evidence type="ECO:0000313" key="1">
    <source>
        <dbReference type="EMBL" id="MEL1263389.1"/>
    </source>
</evidence>
<accession>A0ABU9IXK5</accession>
<reference evidence="1 2" key="1">
    <citation type="submission" date="2024-04" db="EMBL/GenBank/DDBJ databases">
        <title>Draft genome sequence of Pseudoxanthomonas putridarboris WD12.</title>
        <authorList>
            <person name="Oh J."/>
        </authorList>
    </citation>
    <scope>NUCLEOTIDE SEQUENCE [LARGE SCALE GENOMIC DNA]</scope>
    <source>
        <strain evidence="1 2">WD12</strain>
    </source>
</reference>
<sequence length="65" mass="6940">MLQIKQKEADVLEYTGQMQALQRQAIGTWWLITQLQQAMQELPGQQQAAGAGVEAGNAAGCGHSG</sequence>
<keyword evidence="2" id="KW-1185">Reference proteome</keyword>
<dbReference type="EMBL" id="JBBWWT010000001">
    <property type="protein sequence ID" value="MEL1263389.1"/>
    <property type="molecule type" value="Genomic_DNA"/>
</dbReference>
<dbReference type="Proteomes" id="UP001459204">
    <property type="component" value="Unassembled WGS sequence"/>
</dbReference>
<evidence type="ECO:0008006" key="3">
    <source>
        <dbReference type="Google" id="ProtNLM"/>
    </source>
</evidence>
<evidence type="ECO:0000313" key="2">
    <source>
        <dbReference type="Proteomes" id="UP001459204"/>
    </source>
</evidence>
<protein>
    <recommendedName>
        <fullName evidence="3">Outer membrane efflux protein</fullName>
    </recommendedName>
</protein>
<proteinExistence type="predicted"/>
<organism evidence="1 2">
    <name type="scientific">Pseudoxanthomonas putridarboris</name>
    <dbReference type="NCBI Taxonomy" id="752605"/>
    <lineage>
        <taxon>Bacteria</taxon>
        <taxon>Pseudomonadati</taxon>
        <taxon>Pseudomonadota</taxon>
        <taxon>Gammaproteobacteria</taxon>
        <taxon>Lysobacterales</taxon>
        <taxon>Lysobacteraceae</taxon>
        <taxon>Pseudoxanthomonas</taxon>
    </lineage>
</organism>